<name>A0AAW1KXD4_SAPOF</name>
<dbReference type="Proteomes" id="UP001443914">
    <property type="component" value="Unassembled WGS sequence"/>
</dbReference>
<dbReference type="EMBL" id="JBDFQZ010000005">
    <property type="protein sequence ID" value="KAK9727172.1"/>
    <property type="molecule type" value="Genomic_DNA"/>
</dbReference>
<evidence type="ECO:0000313" key="2">
    <source>
        <dbReference type="EMBL" id="KAK9727172.1"/>
    </source>
</evidence>
<gene>
    <name evidence="2" type="ORF">RND81_05G263200</name>
</gene>
<organism evidence="2 3">
    <name type="scientific">Saponaria officinalis</name>
    <name type="common">Common soapwort</name>
    <name type="synonym">Lychnis saponaria</name>
    <dbReference type="NCBI Taxonomy" id="3572"/>
    <lineage>
        <taxon>Eukaryota</taxon>
        <taxon>Viridiplantae</taxon>
        <taxon>Streptophyta</taxon>
        <taxon>Embryophyta</taxon>
        <taxon>Tracheophyta</taxon>
        <taxon>Spermatophyta</taxon>
        <taxon>Magnoliopsida</taxon>
        <taxon>eudicotyledons</taxon>
        <taxon>Gunneridae</taxon>
        <taxon>Pentapetalae</taxon>
        <taxon>Caryophyllales</taxon>
        <taxon>Caryophyllaceae</taxon>
        <taxon>Caryophylleae</taxon>
        <taxon>Saponaria</taxon>
    </lineage>
</organism>
<feature type="region of interest" description="Disordered" evidence="1">
    <location>
        <begin position="1"/>
        <end position="34"/>
    </location>
</feature>
<feature type="compositionally biased region" description="Basic residues" evidence="1">
    <location>
        <begin position="15"/>
        <end position="25"/>
    </location>
</feature>
<proteinExistence type="predicted"/>
<comment type="caution">
    <text evidence="2">The sequence shown here is derived from an EMBL/GenBank/DDBJ whole genome shotgun (WGS) entry which is preliminary data.</text>
</comment>
<accession>A0AAW1KXD4</accession>
<protein>
    <submittedName>
        <fullName evidence="2">Uncharacterized protein</fullName>
    </submittedName>
</protein>
<evidence type="ECO:0000313" key="3">
    <source>
        <dbReference type="Proteomes" id="UP001443914"/>
    </source>
</evidence>
<dbReference type="AlphaFoldDB" id="A0AAW1KXD4"/>
<dbReference type="InterPro" id="IPR036726">
    <property type="entry name" value="GTP1_OBG_dom_sf"/>
</dbReference>
<keyword evidence="3" id="KW-1185">Reference proteome</keyword>
<sequence>MPREKTSSKSDGKPRKGKSRKKGSYKRNSDGSLVLPLGGHGGDVVIYADESKDTMLEFHQKSRCNAKVVCLKRDAMKKKKKALKGEIRAWVPFTCCSRLKKTQL</sequence>
<feature type="compositionally biased region" description="Basic and acidic residues" evidence="1">
    <location>
        <begin position="1"/>
        <end position="14"/>
    </location>
</feature>
<evidence type="ECO:0000256" key="1">
    <source>
        <dbReference type="SAM" id="MobiDB-lite"/>
    </source>
</evidence>
<reference evidence="2" key="1">
    <citation type="submission" date="2024-03" db="EMBL/GenBank/DDBJ databases">
        <title>WGS assembly of Saponaria officinalis var. Norfolk2.</title>
        <authorList>
            <person name="Jenkins J."/>
            <person name="Shu S."/>
            <person name="Grimwood J."/>
            <person name="Barry K."/>
            <person name="Goodstein D."/>
            <person name="Schmutz J."/>
            <person name="Leebens-Mack J."/>
            <person name="Osbourn A."/>
        </authorList>
    </citation>
    <scope>NUCLEOTIDE SEQUENCE [LARGE SCALE GENOMIC DNA]</scope>
    <source>
        <strain evidence="2">JIC</strain>
    </source>
</reference>
<dbReference type="Gene3D" id="2.70.210.12">
    <property type="entry name" value="GTP1/OBG domain"/>
    <property type="match status" value="1"/>
</dbReference>